<dbReference type="Proteomes" id="UP001649381">
    <property type="component" value="Unassembled WGS sequence"/>
</dbReference>
<dbReference type="Gene3D" id="2.30.40.10">
    <property type="entry name" value="Urease, subunit C, domain 1"/>
    <property type="match status" value="1"/>
</dbReference>
<dbReference type="InterPro" id="IPR032466">
    <property type="entry name" value="Metal_Hydrolase"/>
</dbReference>
<evidence type="ECO:0000256" key="3">
    <source>
        <dbReference type="ARBA" id="ARBA00022801"/>
    </source>
</evidence>
<dbReference type="EC" id="3.5.4.2" evidence="2"/>
<keyword evidence="3" id="KW-0378">Hydrolase</keyword>
<evidence type="ECO:0000256" key="4">
    <source>
        <dbReference type="ARBA" id="ARBA00047720"/>
    </source>
</evidence>
<keyword evidence="8" id="KW-1185">Reference proteome</keyword>
<feature type="domain" description="Adenine deaminase C-terminal" evidence="6">
    <location>
        <begin position="400"/>
        <end position="560"/>
    </location>
</feature>
<sequence>MNWTKQQLRTHIQVIQGEKPPTIVLQNASYLNHVLRKWMNANIWIYKDRIVYVGSKMPQNDEGCEIVDCEGKSIVPGYIEPHVHPFQLYNPQTFASYAAKRGTTTFVSDNLMLLPLPNEKALTFMKEINELPFSFYWWCRYDSQTKLQNEDEVFSDKMFNQFLDHPYVLQGGELTNWPQVLKGDDKTLHWMQETKRRGKKVEGHLPGASERTLTKMAVLGVDCDHEAMTGEEAVMRMSLGYTTSLRYSSIRPDLPKILEEMLALGVTNFDRVMMTTDGSTPTFYEDGVTDEVIRIALEKGVPTEDAYAMVSYNIARHYGFDHLYGMVAPGRIANLNILDNPMTPTPTAVLSKGLWVNDELEANVDWDRYDIKPYQFDWSITEEDLSQTARAGIDMVNSVITKPYRSEVDFGVPELSTEHDECFFSLIDHKGNWRISTMLKGFANNVSGFVSSYSNSGDLILIGKSKKDMVAAFNRMKELGGGIVLVEDGEVVCEIPLTLNGGCSTQPMEVVMEQQASLVKALKERGYPFVDPIYSLLFFSSTHLPYIRITPTGIVDVLKNEVLFPVVMR</sequence>
<dbReference type="InterPro" id="IPR006680">
    <property type="entry name" value="Amidohydro-rel"/>
</dbReference>
<accession>A0ABS9H5S9</accession>
<dbReference type="SUPFAM" id="SSF51338">
    <property type="entry name" value="Composite domain of metallo-dependent hydrolases"/>
    <property type="match status" value="1"/>
</dbReference>
<gene>
    <name evidence="7" type="ORF">L2716_15520</name>
</gene>
<organism evidence="7 8">
    <name type="scientific">Pseudalkalibacillus berkeleyi</name>
    <dbReference type="NCBI Taxonomy" id="1069813"/>
    <lineage>
        <taxon>Bacteria</taxon>
        <taxon>Bacillati</taxon>
        <taxon>Bacillota</taxon>
        <taxon>Bacilli</taxon>
        <taxon>Bacillales</taxon>
        <taxon>Fictibacillaceae</taxon>
        <taxon>Pseudalkalibacillus</taxon>
    </lineage>
</organism>
<evidence type="ECO:0000313" key="8">
    <source>
        <dbReference type="Proteomes" id="UP001649381"/>
    </source>
</evidence>
<dbReference type="InterPro" id="IPR026912">
    <property type="entry name" value="Adenine_deam_C"/>
</dbReference>
<proteinExistence type="inferred from homology"/>
<dbReference type="Pfam" id="PF01979">
    <property type="entry name" value="Amidohydro_1"/>
    <property type="match status" value="1"/>
</dbReference>
<dbReference type="InterPro" id="IPR011059">
    <property type="entry name" value="Metal-dep_hydrolase_composite"/>
</dbReference>
<evidence type="ECO:0000259" key="6">
    <source>
        <dbReference type="Pfam" id="PF13382"/>
    </source>
</evidence>
<dbReference type="SUPFAM" id="SSF51556">
    <property type="entry name" value="Metallo-dependent hydrolases"/>
    <property type="match status" value="1"/>
</dbReference>
<evidence type="ECO:0000256" key="2">
    <source>
        <dbReference type="ARBA" id="ARBA00012782"/>
    </source>
</evidence>
<protein>
    <recommendedName>
        <fullName evidence="2">adenine deaminase</fullName>
        <ecNumber evidence="2">3.5.4.2</ecNumber>
    </recommendedName>
</protein>
<name>A0ABS9H5S9_9BACL</name>
<evidence type="ECO:0000259" key="5">
    <source>
        <dbReference type="Pfam" id="PF01979"/>
    </source>
</evidence>
<evidence type="ECO:0000256" key="1">
    <source>
        <dbReference type="ARBA" id="ARBA00006773"/>
    </source>
</evidence>
<dbReference type="Gene3D" id="3.20.20.140">
    <property type="entry name" value="Metal-dependent hydrolases"/>
    <property type="match status" value="1"/>
</dbReference>
<comment type="catalytic activity">
    <reaction evidence="4">
        <text>adenine + H2O + H(+) = hypoxanthine + NH4(+)</text>
        <dbReference type="Rhea" id="RHEA:23688"/>
        <dbReference type="ChEBI" id="CHEBI:15377"/>
        <dbReference type="ChEBI" id="CHEBI:15378"/>
        <dbReference type="ChEBI" id="CHEBI:16708"/>
        <dbReference type="ChEBI" id="CHEBI:17368"/>
        <dbReference type="ChEBI" id="CHEBI:28938"/>
        <dbReference type="EC" id="3.5.4.2"/>
    </reaction>
</comment>
<evidence type="ECO:0000313" key="7">
    <source>
        <dbReference type="EMBL" id="MCF6139145.1"/>
    </source>
</evidence>
<dbReference type="RefSeq" id="WP_236337916.1">
    <property type="nucleotide sequence ID" value="NZ_JAKIJS010000002.1"/>
</dbReference>
<feature type="domain" description="Amidohydrolase-related" evidence="5">
    <location>
        <begin position="74"/>
        <end position="346"/>
    </location>
</feature>
<dbReference type="PANTHER" id="PTHR11113:SF6">
    <property type="entry name" value="ADENINE DEAMINASE YERA-RELATED"/>
    <property type="match status" value="1"/>
</dbReference>
<dbReference type="EMBL" id="JAKIJS010000002">
    <property type="protein sequence ID" value="MCF6139145.1"/>
    <property type="molecule type" value="Genomic_DNA"/>
</dbReference>
<dbReference type="Pfam" id="PF13382">
    <property type="entry name" value="Adenine_deam_C"/>
    <property type="match status" value="1"/>
</dbReference>
<comment type="caution">
    <text evidence="7">The sequence shown here is derived from an EMBL/GenBank/DDBJ whole genome shotgun (WGS) entry which is preliminary data.</text>
</comment>
<dbReference type="PANTHER" id="PTHR11113">
    <property type="entry name" value="N-ACETYLGLUCOSAMINE-6-PHOSPHATE DEACETYLASE"/>
    <property type="match status" value="1"/>
</dbReference>
<reference evidence="7 8" key="1">
    <citation type="submission" date="2022-01" db="EMBL/GenBank/DDBJ databases">
        <title>Alkalihalobacillus sp. EGI L200015, a novel bacterium isolated from a salt lake sediment.</title>
        <authorList>
            <person name="Gao L."/>
            <person name="Fang B.-Z."/>
            <person name="Li W.-J."/>
        </authorList>
    </citation>
    <scope>NUCLEOTIDE SEQUENCE [LARGE SCALE GENOMIC DNA]</scope>
    <source>
        <strain evidence="7 8">KCTC 12718</strain>
    </source>
</reference>
<comment type="similarity">
    <text evidence="1">Belongs to the metallo-dependent hydrolases superfamily. Adenine deaminase family.</text>
</comment>